<evidence type="ECO:0000313" key="10">
    <source>
        <dbReference type="EMBL" id="KJV08480.1"/>
    </source>
</evidence>
<dbReference type="SUPFAM" id="SSF51161">
    <property type="entry name" value="Trimeric LpxA-like enzymes"/>
    <property type="match status" value="1"/>
</dbReference>
<keyword evidence="6 8" id="KW-0443">Lipid metabolism</keyword>
<evidence type="ECO:0000256" key="6">
    <source>
        <dbReference type="ARBA" id="ARBA00023098"/>
    </source>
</evidence>
<evidence type="ECO:0000256" key="3">
    <source>
        <dbReference type="ARBA" id="ARBA00022556"/>
    </source>
</evidence>
<comment type="caution">
    <text evidence="10">The sequence shown here is derived from an EMBL/GenBank/DDBJ whole genome shotgun (WGS) entry which is preliminary data.</text>
</comment>
<evidence type="ECO:0000256" key="8">
    <source>
        <dbReference type="HAMAP-Rule" id="MF_00387"/>
    </source>
</evidence>
<accession>A0A0F3IP20</accession>
<feature type="domain" description="UDP N-acetylglucosamine O-acyltransferase C-terminal" evidence="9">
    <location>
        <begin position="177"/>
        <end position="259"/>
    </location>
</feature>
<comment type="catalytic activity">
    <reaction evidence="8">
        <text>a (3R)-hydroxyacyl-[ACP] + UDP-N-acetyl-alpha-D-glucosamine = a UDP-3-O-[(3R)-3-hydroxyacyl]-N-acetyl-alpha-D-glucosamine + holo-[ACP]</text>
        <dbReference type="Rhea" id="RHEA:67812"/>
        <dbReference type="Rhea" id="RHEA-COMP:9685"/>
        <dbReference type="Rhea" id="RHEA-COMP:9945"/>
        <dbReference type="ChEBI" id="CHEBI:57705"/>
        <dbReference type="ChEBI" id="CHEBI:64479"/>
        <dbReference type="ChEBI" id="CHEBI:78827"/>
        <dbReference type="ChEBI" id="CHEBI:173225"/>
        <dbReference type="EC" id="2.3.1.129"/>
    </reaction>
</comment>
<evidence type="ECO:0000313" key="11">
    <source>
        <dbReference type="Proteomes" id="UP000033774"/>
    </source>
</evidence>
<dbReference type="CDD" id="cd03351">
    <property type="entry name" value="LbH_UDP-GlcNAc_AT"/>
    <property type="match status" value="1"/>
</dbReference>
<comment type="subunit">
    <text evidence="8">Homotrimer.</text>
</comment>
<dbReference type="OrthoDB" id="9807278at2"/>
<evidence type="ECO:0000256" key="7">
    <source>
        <dbReference type="ARBA" id="ARBA00023315"/>
    </source>
</evidence>
<comment type="similarity">
    <text evidence="8">Belongs to the transferase hexapeptide repeat family. LpxA subfamily.</text>
</comment>
<dbReference type="PANTHER" id="PTHR43480">
    <property type="entry name" value="ACYL-[ACYL-CARRIER-PROTEIN]--UDP-N-ACETYLGLUCOSAMINE O-ACYLTRANSFERASE"/>
    <property type="match status" value="1"/>
</dbReference>
<evidence type="ECO:0000256" key="2">
    <source>
        <dbReference type="ARBA" id="ARBA00022516"/>
    </source>
</evidence>
<keyword evidence="11" id="KW-1185">Reference proteome</keyword>
<dbReference type="InterPro" id="IPR010137">
    <property type="entry name" value="Lipid_A_LpxA"/>
</dbReference>
<dbReference type="PANTHER" id="PTHR43480:SF1">
    <property type="entry name" value="ACYL-[ACYL-CARRIER-PROTEIN]--UDP-N-ACETYLGLUCOSAMINE O-ACYLTRANSFERASE, MITOCHONDRIAL-RELATED"/>
    <property type="match status" value="1"/>
</dbReference>
<dbReference type="InterPro" id="IPR001451">
    <property type="entry name" value="Hexapep"/>
</dbReference>
<dbReference type="GO" id="GO:0008780">
    <property type="term" value="F:acyl-[acyl-carrier-protein]-UDP-N-acetylglucosamine O-acyltransferase activity"/>
    <property type="evidence" value="ECO:0007669"/>
    <property type="project" value="UniProtKB-UniRule"/>
</dbReference>
<keyword evidence="7 8" id="KW-0012">Acyltransferase</keyword>
<dbReference type="InterPro" id="IPR011004">
    <property type="entry name" value="Trimer_LpxA-like_sf"/>
</dbReference>
<dbReference type="GO" id="GO:0009245">
    <property type="term" value="P:lipid A biosynthetic process"/>
    <property type="evidence" value="ECO:0007669"/>
    <property type="project" value="UniProtKB-UniRule"/>
</dbReference>
<dbReference type="HAMAP" id="MF_00387">
    <property type="entry name" value="LpxA"/>
    <property type="match status" value="1"/>
</dbReference>
<dbReference type="EMBL" id="LAJY01000568">
    <property type="protein sequence ID" value="KJV08480.1"/>
    <property type="molecule type" value="Genomic_DNA"/>
</dbReference>
<comment type="subcellular location">
    <subcellularLocation>
        <location evidence="8">Cytoplasm</location>
    </subcellularLocation>
</comment>
<dbReference type="RefSeq" id="WP_045777010.1">
    <property type="nucleotide sequence ID" value="NZ_LAJY01000568.1"/>
</dbReference>
<dbReference type="Pfam" id="PF00132">
    <property type="entry name" value="Hexapep"/>
    <property type="match status" value="1"/>
</dbReference>
<reference evidence="10 11" key="1">
    <citation type="submission" date="2015-03" db="EMBL/GenBank/DDBJ databases">
        <title>Draft genome sequence of Elstera litoralis.</title>
        <authorList>
            <person name="Rahalkar M.C."/>
            <person name="Dhakephalkar P.K."/>
            <person name="Pore S.D."/>
            <person name="Arora P."/>
            <person name="Kapse N.G."/>
            <person name="Pandit P.S."/>
        </authorList>
    </citation>
    <scope>NUCLEOTIDE SEQUENCE [LARGE SCALE GENOMIC DNA]</scope>
    <source>
        <strain evidence="10 11">Dia-1</strain>
    </source>
</reference>
<dbReference type="InterPro" id="IPR018357">
    <property type="entry name" value="Hexapep_transf_CS"/>
</dbReference>
<evidence type="ECO:0000256" key="4">
    <source>
        <dbReference type="ARBA" id="ARBA00022679"/>
    </source>
</evidence>
<dbReference type="GO" id="GO:0005737">
    <property type="term" value="C:cytoplasm"/>
    <property type="evidence" value="ECO:0007669"/>
    <property type="project" value="UniProtKB-SubCell"/>
</dbReference>
<sequence length="262" mass="27962">MTLSVHPTAIIEDGAQLGANVAIGPFCHIGPNVVLGDGVTLLSHVVVGGYTQIGAGSTLYPFATIGMPPQHARYKGEEVHLIIGANCTIREHVTMHPGTPFGSGETRVGDNGLFMVGVHIAHDCRVGNNVVMANQATLGGHVEIGDYVNIGGLSAVHQYVRIGKHSMVGGMSGVEGDVIPYGMVMGDRARLSGLNIIGLKRRGFEREEVHALRAAYRLLFAAEGTMAERIEDVSGLMKDNRAIMDIVEFIRTDSNRAICQPR</sequence>
<comment type="function">
    <text evidence="8">Involved in the biosynthesis of lipid A, a phosphorylated glycolipid that anchors the lipopolysaccharide to the outer membrane of the cell.</text>
</comment>
<dbReference type="Gene3D" id="1.20.1180.10">
    <property type="entry name" value="Udp N-acetylglucosamine O-acyltransferase, C-terminal domain"/>
    <property type="match status" value="1"/>
</dbReference>
<keyword evidence="2 8" id="KW-0444">Lipid biosynthesis</keyword>
<dbReference type="Proteomes" id="UP000033774">
    <property type="component" value="Unassembled WGS sequence"/>
</dbReference>
<dbReference type="GO" id="GO:0016020">
    <property type="term" value="C:membrane"/>
    <property type="evidence" value="ECO:0007669"/>
    <property type="project" value="GOC"/>
</dbReference>
<gene>
    <name evidence="8" type="primary">lpxA</name>
    <name evidence="10" type="ORF">VZ95_17530</name>
</gene>
<dbReference type="EC" id="2.3.1.129" evidence="8"/>
<evidence type="ECO:0000259" key="9">
    <source>
        <dbReference type="Pfam" id="PF13720"/>
    </source>
</evidence>
<evidence type="ECO:0000256" key="1">
    <source>
        <dbReference type="ARBA" id="ARBA00022490"/>
    </source>
</evidence>
<name>A0A0F3IP20_9PROT</name>
<dbReference type="NCBIfam" id="TIGR01852">
    <property type="entry name" value="lipid_A_lpxA"/>
    <property type="match status" value="1"/>
</dbReference>
<keyword evidence="3 8" id="KW-0441">Lipid A biosynthesis</keyword>
<dbReference type="InterPro" id="IPR029098">
    <property type="entry name" value="Acetyltransf_C"/>
</dbReference>
<dbReference type="Gene3D" id="2.160.10.10">
    <property type="entry name" value="Hexapeptide repeat proteins"/>
    <property type="match status" value="1"/>
</dbReference>
<dbReference type="AlphaFoldDB" id="A0A0F3IP20"/>
<proteinExistence type="inferred from homology"/>
<keyword evidence="5 8" id="KW-0677">Repeat</keyword>
<evidence type="ECO:0000256" key="5">
    <source>
        <dbReference type="ARBA" id="ARBA00022737"/>
    </source>
</evidence>
<dbReference type="PATRIC" id="fig|552518.3.peg.3556"/>
<keyword evidence="4 8" id="KW-0808">Transferase</keyword>
<organism evidence="10 11">
    <name type="scientific">Elstera litoralis</name>
    <dbReference type="NCBI Taxonomy" id="552518"/>
    <lineage>
        <taxon>Bacteria</taxon>
        <taxon>Pseudomonadati</taxon>
        <taxon>Pseudomonadota</taxon>
        <taxon>Alphaproteobacteria</taxon>
        <taxon>Rhodospirillales</taxon>
        <taxon>Rhodospirillaceae</taxon>
        <taxon>Elstera</taxon>
    </lineage>
</organism>
<dbReference type="InterPro" id="IPR037157">
    <property type="entry name" value="Acetyltransf_C_sf"/>
</dbReference>
<comment type="pathway">
    <text evidence="8">Glycolipid biosynthesis; lipid IV(A) biosynthesis; lipid IV(A) from (3R)-3-hydroxytetradecanoyl-[acyl-carrier-protein] and UDP-N-acetyl-alpha-D-glucosamine: step 1/6.</text>
</comment>
<dbReference type="UniPathway" id="UPA00359">
    <property type="reaction ID" value="UER00477"/>
</dbReference>
<dbReference type="Pfam" id="PF13720">
    <property type="entry name" value="Acetyltransf_11"/>
    <property type="match status" value="1"/>
</dbReference>
<dbReference type="PIRSF" id="PIRSF000456">
    <property type="entry name" value="UDP-GlcNAc_acltr"/>
    <property type="match status" value="1"/>
</dbReference>
<protein>
    <recommendedName>
        <fullName evidence="8">Acyl-[acyl-carrier-protein]--UDP-N-acetylglucosamine O-acyltransferase</fullName>
        <shortName evidence="8">UDP-N-acetylglucosamine acyltransferase</shortName>
        <ecNumber evidence="8">2.3.1.129</ecNumber>
    </recommendedName>
</protein>
<dbReference type="NCBIfam" id="NF003657">
    <property type="entry name" value="PRK05289.1"/>
    <property type="match status" value="1"/>
</dbReference>
<dbReference type="PROSITE" id="PS00101">
    <property type="entry name" value="HEXAPEP_TRANSFERASES"/>
    <property type="match status" value="1"/>
</dbReference>
<keyword evidence="1 8" id="KW-0963">Cytoplasm</keyword>